<evidence type="ECO:0000313" key="2">
    <source>
        <dbReference type="EMBL" id="KAG7087373.1"/>
    </source>
</evidence>
<keyword evidence="3" id="KW-1185">Reference proteome</keyword>
<dbReference type="EMBL" id="CM032189">
    <property type="protein sequence ID" value="KAG7087373.1"/>
    <property type="molecule type" value="Genomic_DNA"/>
</dbReference>
<evidence type="ECO:0000313" key="3">
    <source>
        <dbReference type="Proteomes" id="UP001049176"/>
    </source>
</evidence>
<feature type="region of interest" description="Disordered" evidence="1">
    <location>
        <begin position="268"/>
        <end position="313"/>
    </location>
</feature>
<protein>
    <submittedName>
        <fullName evidence="2">Uncharacterized protein</fullName>
    </submittedName>
</protein>
<feature type="compositionally biased region" description="Polar residues" evidence="1">
    <location>
        <begin position="268"/>
        <end position="278"/>
    </location>
</feature>
<sequence>MAHFDDDLDELLDFEEVKIDRLLPARILQASGIPLVVFGQDALAFDDFVPNFFDLTILVPCDLVQTSVDVLQRQLPQCQVTQERDNTMMNRDGTCALPRAVRLQGHLSNVIPTFIHEPGKILIVPQSHFHFDVNDSTRTHGLISPFDPSGEPILFPTVPALLDAVIDTLFEPVDGVFHFKFQVYLSAFLSDLVHNTITSDEDGSDEDGPLDPDTGELLPAAKELLDGLKPENSSFLETFMRTGSIGVTPEVRAERASLKSACMPKQSILSLSNKTPRNTPFPPKYQEGHQTPAGGTVGNRPLHSRSFSQYHRPPPRPLLFQSIFRMLNAKKLLTR</sequence>
<dbReference type="OrthoDB" id="2730545at2759"/>
<accession>A0A9P7RQT2</accession>
<evidence type="ECO:0000256" key="1">
    <source>
        <dbReference type="SAM" id="MobiDB-lite"/>
    </source>
</evidence>
<feature type="compositionally biased region" description="Acidic residues" evidence="1">
    <location>
        <begin position="199"/>
        <end position="214"/>
    </location>
</feature>
<dbReference type="AlphaFoldDB" id="A0A9P7RQT2"/>
<gene>
    <name evidence="2" type="ORF">E1B28_013347</name>
</gene>
<organism evidence="2 3">
    <name type="scientific">Marasmius oreades</name>
    <name type="common">fairy-ring Marasmius</name>
    <dbReference type="NCBI Taxonomy" id="181124"/>
    <lineage>
        <taxon>Eukaryota</taxon>
        <taxon>Fungi</taxon>
        <taxon>Dikarya</taxon>
        <taxon>Basidiomycota</taxon>
        <taxon>Agaricomycotina</taxon>
        <taxon>Agaricomycetes</taxon>
        <taxon>Agaricomycetidae</taxon>
        <taxon>Agaricales</taxon>
        <taxon>Marasmiineae</taxon>
        <taxon>Marasmiaceae</taxon>
        <taxon>Marasmius</taxon>
    </lineage>
</organism>
<reference evidence="2" key="1">
    <citation type="journal article" date="2021" name="Genome Biol. Evol.">
        <title>The assembled and annotated genome of the fairy-ring fungus Marasmius oreades.</title>
        <authorList>
            <person name="Hiltunen M."/>
            <person name="Ament-Velasquez S.L."/>
            <person name="Johannesson H."/>
        </authorList>
    </citation>
    <scope>NUCLEOTIDE SEQUENCE</scope>
    <source>
        <strain evidence="2">03SP1</strain>
    </source>
</reference>
<proteinExistence type="predicted"/>
<dbReference type="RefSeq" id="XP_043003844.1">
    <property type="nucleotide sequence ID" value="XM_043158496.1"/>
</dbReference>
<comment type="caution">
    <text evidence="2">The sequence shown here is derived from an EMBL/GenBank/DDBJ whole genome shotgun (WGS) entry which is preliminary data.</text>
</comment>
<feature type="region of interest" description="Disordered" evidence="1">
    <location>
        <begin position="197"/>
        <end position="216"/>
    </location>
</feature>
<dbReference type="Proteomes" id="UP001049176">
    <property type="component" value="Chromosome 9"/>
</dbReference>
<dbReference type="GeneID" id="66082422"/>
<name>A0A9P7RQT2_9AGAR</name>
<dbReference type="KEGG" id="more:E1B28_013347"/>